<feature type="domain" description="DUF1907" evidence="7">
    <location>
        <begin position="27"/>
        <end position="309"/>
    </location>
</feature>
<dbReference type="Pfam" id="PF08925">
    <property type="entry name" value="DUF1907"/>
    <property type="match status" value="1"/>
</dbReference>
<dbReference type="SUPFAM" id="SSF117856">
    <property type="entry name" value="AF0104/ALDC/Ptd012-like"/>
    <property type="match status" value="1"/>
</dbReference>
<sequence>MASIDTTILDFEEKTLHTPSLDELKTVLSKGLVNNFTEVDINIVDCPNLTQAPFHLASEGLCGRETLIEIGGPPFLLPTVDITKLYDLVSICQKSLNAEHFFALGAGAGPWPLVNTNCEGIFNLKNHANGHIVSESHLAKITKDRKKCILEKIPNTDTRCALLANIFACDGKAGKVLKVHCKKRIGNDDFIASIRNTLQKHYGDDQTVGLGGVFLLKNGSAKQHVMSPFSEEPINTEEELNSWLNFFNMPAELIALGTLITNEYDLDLRLQHFHSFSKHGVGGHYHNDVTPDIVEYEGYFMVGRKIVRVDKPKVTHKFGRD</sequence>
<evidence type="ECO:0000256" key="2">
    <source>
        <dbReference type="ARBA" id="ARBA00011245"/>
    </source>
</evidence>
<dbReference type="GO" id="GO:0008270">
    <property type="term" value="F:zinc ion binding"/>
    <property type="evidence" value="ECO:0007669"/>
    <property type="project" value="TreeGrafter"/>
</dbReference>
<keyword evidence="4" id="KW-0378">Hydrolase</keyword>
<dbReference type="PANTHER" id="PTHR13204">
    <property type="entry name" value="PTD012 PROTEIN"/>
    <property type="match status" value="1"/>
</dbReference>
<evidence type="ECO:0000259" key="7">
    <source>
        <dbReference type="SMART" id="SM01168"/>
    </source>
</evidence>
<evidence type="ECO:0000313" key="8">
    <source>
        <dbReference type="EMBL" id="JAB58519.1"/>
    </source>
</evidence>
<name>U5EUR4_9DIPT</name>
<comment type="subcellular location">
    <subcellularLocation>
        <location evidence="1">Nucleus</location>
    </subcellularLocation>
</comment>
<evidence type="ECO:0000256" key="5">
    <source>
        <dbReference type="ARBA" id="ARBA00022833"/>
    </source>
</evidence>
<dbReference type="AlphaFoldDB" id="U5EUR4"/>
<evidence type="ECO:0000256" key="3">
    <source>
        <dbReference type="ARBA" id="ARBA00022723"/>
    </source>
</evidence>
<dbReference type="CDD" id="cd17298">
    <property type="entry name" value="DUF1907"/>
    <property type="match status" value="1"/>
</dbReference>
<keyword evidence="6" id="KW-0539">Nucleus</keyword>
<keyword evidence="5" id="KW-0862">Zinc</keyword>
<dbReference type="PANTHER" id="PTHR13204:SF1">
    <property type="entry name" value="ESTER HYDROLASE C11ORF54"/>
    <property type="match status" value="1"/>
</dbReference>
<keyword evidence="3" id="KW-0479">Metal-binding</keyword>
<evidence type="ECO:0000256" key="6">
    <source>
        <dbReference type="ARBA" id="ARBA00023242"/>
    </source>
</evidence>
<protein>
    <recommendedName>
        <fullName evidence="7">DUF1907 domain-containing protein</fullName>
    </recommendedName>
</protein>
<comment type="subunit">
    <text evidence="2">Monomer.</text>
</comment>
<dbReference type="InterPro" id="IPR015021">
    <property type="entry name" value="C11orf54_DUF1907"/>
</dbReference>
<dbReference type="SMART" id="SM01168">
    <property type="entry name" value="DUF1907"/>
    <property type="match status" value="1"/>
</dbReference>
<organism evidence="8">
    <name type="scientific">Corethrella appendiculata</name>
    <dbReference type="NCBI Taxonomy" id="1370023"/>
    <lineage>
        <taxon>Eukaryota</taxon>
        <taxon>Metazoa</taxon>
        <taxon>Ecdysozoa</taxon>
        <taxon>Arthropoda</taxon>
        <taxon>Hexapoda</taxon>
        <taxon>Insecta</taxon>
        <taxon>Pterygota</taxon>
        <taxon>Neoptera</taxon>
        <taxon>Endopterygota</taxon>
        <taxon>Diptera</taxon>
        <taxon>Nematocera</taxon>
        <taxon>Culicoidea</taxon>
        <taxon>Chaoboridae</taxon>
        <taxon>Corethrella</taxon>
    </lineage>
</organism>
<proteinExistence type="evidence at transcript level"/>
<reference evidence="8" key="1">
    <citation type="journal article" date="2014" name="Insect Biochem. Mol. Biol.">
        <title>An insight into the sialome of the frog biting fly, Corethrella appendiculata.</title>
        <authorList>
            <person name="Ribeiro J.M.C."/>
            <person name="Chagas A.C."/>
            <person name="Pham V.M."/>
            <person name="Lounibos L.P."/>
            <person name="Calvo E."/>
        </authorList>
    </citation>
    <scope>NUCLEOTIDE SEQUENCE</scope>
    <source>
        <tissue evidence="8">Salivary glands</tissue>
    </source>
</reference>
<evidence type="ECO:0000256" key="1">
    <source>
        <dbReference type="ARBA" id="ARBA00004123"/>
    </source>
</evidence>
<dbReference type="EMBL" id="GANO01001352">
    <property type="protein sequence ID" value="JAB58519.1"/>
    <property type="molecule type" value="mRNA"/>
</dbReference>
<accession>U5EUR4</accession>
<dbReference type="GO" id="GO:0016788">
    <property type="term" value="F:hydrolase activity, acting on ester bonds"/>
    <property type="evidence" value="ECO:0007669"/>
    <property type="project" value="TreeGrafter"/>
</dbReference>
<dbReference type="GO" id="GO:0005634">
    <property type="term" value="C:nucleus"/>
    <property type="evidence" value="ECO:0007669"/>
    <property type="project" value="UniProtKB-SubCell"/>
</dbReference>
<evidence type="ECO:0000256" key="4">
    <source>
        <dbReference type="ARBA" id="ARBA00022801"/>
    </source>
</evidence>